<name>A0AAV9BKT9_ACOGR</name>
<dbReference type="EMBL" id="JAUJYN010000002">
    <property type="protein sequence ID" value="KAK1277070.1"/>
    <property type="molecule type" value="Genomic_DNA"/>
</dbReference>
<organism evidence="1 2">
    <name type="scientific">Acorus gramineus</name>
    <name type="common">Dwarf sweet flag</name>
    <dbReference type="NCBI Taxonomy" id="55184"/>
    <lineage>
        <taxon>Eukaryota</taxon>
        <taxon>Viridiplantae</taxon>
        <taxon>Streptophyta</taxon>
        <taxon>Embryophyta</taxon>
        <taxon>Tracheophyta</taxon>
        <taxon>Spermatophyta</taxon>
        <taxon>Magnoliopsida</taxon>
        <taxon>Liliopsida</taxon>
        <taxon>Acoraceae</taxon>
        <taxon>Acorus</taxon>
    </lineage>
</organism>
<sequence>MIDVHLKQILENITYLHYQMGCAFHHHFLVLHISCSCWRFEALQQTIDKLTLYLTYILSKYKTDLSGA</sequence>
<protein>
    <submittedName>
        <fullName evidence="1">Uncharacterized protein</fullName>
    </submittedName>
</protein>
<evidence type="ECO:0000313" key="2">
    <source>
        <dbReference type="Proteomes" id="UP001179952"/>
    </source>
</evidence>
<reference evidence="1" key="1">
    <citation type="journal article" date="2023" name="Nat. Commun.">
        <title>Diploid and tetraploid genomes of Acorus and the evolution of monocots.</title>
        <authorList>
            <person name="Ma L."/>
            <person name="Liu K.W."/>
            <person name="Li Z."/>
            <person name="Hsiao Y.Y."/>
            <person name="Qi Y."/>
            <person name="Fu T."/>
            <person name="Tang G.D."/>
            <person name="Zhang D."/>
            <person name="Sun W.H."/>
            <person name="Liu D.K."/>
            <person name="Li Y."/>
            <person name="Chen G.Z."/>
            <person name="Liu X.D."/>
            <person name="Liao X.Y."/>
            <person name="Jiang Y.T."/>
            <person name="Yu X."/>
            <person name="Hao Y."/>
            <person name="Huang J."/>
            <person name="Zhao X.W."/>
            <person name="Ke S."/>
            <person name="Chen Y.Y."/>
            <person name="Wu W.L."/>
            <person name="Hsu J.L."/>
            <person name="Lin Y.F."/>
            <person name="Huang M.D."/>
            <person name="Li C.Y."/>
            <person name="Huang L."/>
            <person name="Wang Z.W."/>
            <person name="Zhao X."/>
            <person name="Zhong W.Y."/>
            <person name="Peng D.H."/>
            <person name="Ahmad S."/>
            <person name="Lan S."/>
            <person name="Zhang J.S."/>
            <person name="Tsai W.C."/>
            <person name="Van de Peer Y."/>
            <person name="Liu Z.J."/>
        </authorList>
    </citation>
    <scope>NUCLEOTIDE SEQUENCE</scope>
    <source>
        <strain evidence="1">SCP</strain>
    </source>
</reference>
<comment type="caution">
    <text evidence="1">The sequence shown here is derived from an EMBL/GenBank/DDBJ whole genome shotgun (WGS) entry which is preliminary data.</text>
</comment>
<evidence type="ECO:0000313" key="1">
    <source>
        <dbReference type="EMBL" id="KAK1277070.1"/>
    </source>
</evidence>
<keyword evidence="2" id="KW-1185">Reference proteome</keyword>
<accession>A0AAV9BKT9</accession>
<gene>
    <name evidence="1" type="ORF">QJS04_geneDACA003542</name>
</gene>
<dbReference type="Proteomes" id="UP001179952">
    <property type="component" value="Unassembled WGS sequence"/>
</dbReference>
<proteinExistence type="predicted"/>
<dbReference type="AlphaFoldDB" id="A0AAV9BKT9"/>
<reference evidence="1" key="2">
    <citation type="submission" date="2023-06" db="EMBL/GenBank/DDBJ databases">
        <authorList>
            <person name="Ma L."/>
            <person name="Liu K.-W."/>
            <person name="Li Z."/>
            <person name="Hsiao Y.-Y."/>
            <person name="Qi Y."/>
            <person name="Fu T."/>
            <person name="Tang G."/>
            <person name="Zhang D."/>
            <person name="Sun W.-H."/>
            <person name="Liu D.-K."/>
            <person name="Li Y."/>
            <person name="Chen G.-Z."/>
            <person name="Liu X.-D."/>
            <person name="Liao X.-Y."/>
            <person name="Jiang Y.-T."/>
            <person name="Yu X."/>
            <person name="Hao Y."/>
            <person name="Huang J."/>
            <person name="Zhao X.-W."/>
            <person name="Ke S."/>
            <person name="Chen Y.-Y."/>
            <person name="Wu W.-L."/>
            <person name="Hsu J.-L."/>
            <person name="Lin Y.-F."/>
            <person name="Huang M.-D."/>
            <person name="Li C.-Y."/>
            <person name="Huang L."/>
            <person name="Wang Z.-W."/>
            <person name="Zhao X."/>
            <person name="Zhong W.-Y."/>
            <person name="Peng D.-H."/>
            <person name="Ahmad S."/>
            <person name="Lan S."/>
            <person name="Zhang J.-S."/>
            <person name="Tsai W.-C."/>
            <person name="Van De Peer Y."/>
            <person name="Liu Z.-J."/>
        </authorList>
    </citation>
    <scope>NUCLEOTIDE SEQUENCE</scope>
    <source>
        <strain evidence="1">SCP</strain>
        <tissue evidence="1">Leaves</tissue>
    </source>
</reference>